<feature type="transmembrane region" description="Helical" evidence="2">
    <location>
        <begin position="157"/>
        <end position="174"/>
    </location>
</feature>
<protein>
    <submittedName>
        <fullName evidence="3">Uncharacterized protein</fullName>
    </submittedName>
</protein>
<evidence type="ECO:0000313" key="4">
    <source>
        <dbReference type="Proteomes" id="UP000249163"/>
    </source>
</evidence>
<feature type="transmembrane region" description="Helical" evidence="2">
    <location>
        <begin position="124"/>
        <end position="145"/>
    </location>
</feature>
<reference evidence="3 4" key="1">
    <citation type="submission" date="2017-06" db="EMBL/GenBank/DDBJ databases">
        <title>Complete genome sequence of Paenibacillus odorifer CBA7130.</title>
        <authorList>
            <person name="Nam Y.-D."/>
            <person name="Kang J."/>
            <person name="Chung W.-H."/>
        </authorList>
    </citation>
    <scope>NUCLEOTIDE SEQUENCE [LARGE SCALE GENOMIC DNA]</scope>
    <source>
        <strain evidence="3 4">CBA7130</strain>
    </source>
</reference>
<feature type="compositionally biased region" description="Basic and acidic residues" evidence="1">
    <location>
        <begin position="12"/>
        <end position="38"/>
    </location>
</feature>
<sequence>MSYISGAGSADKASRDSQLHRELQEQRQLEEKGEAAADRWEHDQIGAVFSQLDRYTVDGPNGQQTESLLALAATYATQPEWAVAVPSSKRVARHDRPGRQATVAISLPVRLMQRMAAQVRTMHWLFWLTSALMIGIGAVVEGLVASEWFSSSAKPDVFLFTILLLPVASVAYSLRSMHTPMSELEATFPVTPVQLMVARIGTILLYDLLLALLFYGILVMTGTSGEFGSNTTLLITDLLLPICLSAFAALAAMLRFGTWPGTAVVLAVGVIQFSAGERLGVFQLFSEYGSEHWLASKLVAVSLAIALGVITSILLRHRHYYKQYG</sequence>
<dbReference type="RefSeq" id="WP_076206771.1">
    <property type="nucleotide sequence ID" value="NZ_CP021965.1"/>
</dbReference>
<dbReference type="Proteomes" id="UP000249163">
    <property type="component" value="Chromosome"/>
</dbReference>
<organism evidence="3 4">
    <name type="scientific">Paenibacillus odorifer</name>
    <dbReference type="NCBI Taxonomy" id="189426"/>
    <lineage>
        <taxon>Bacteria</taxon>
        <taxon>Bacillati</taxon>
        <taxon>Bacillota</taxon>
        <taxon>Bacilli</taxon>
        <taxon>Bacillales</taxon>
        <taxon>Paenibacillaceae</taxon>
        <taxon>Paenibacillus</taxon>
    </lineage>
</organism>
<name>A0A1R0YV51_9BACL</name>
<gene>
    <name evidence="3" type="ORF">CD191_07070</name>
</gene>
<feature type="transmembrane region" description="Helical" evidence="2">
    <location>
        <begin position="195"/>
        <end position="218"/>
    </location>
</feature>
<keyword evidence="2" id="KW-0472">Membrane</keyword>
<evidence type="ECO:0000313" key="3">
    <source>
        <dbReference type="EMBL" id="AWV32393.1"/>
    </source>
</evidence>
<feature type="region of interest" description="Disordered" evidence="1">
    <location>
        <begin position="1"/>
        <end position="38"/>
    </location>
</feature>
<dbReference type="AlphaFoldDB" id="A0A1R0YV51"/>
<dbReference type="EMBL" id="CP021965">
    <property type="protein sequence ID" value="AWV32393.1"/>
    <property type="molecule type" value="Genomic_DNA"/>
</dbReference>
<dbReference type="OrthoDB" id="2664405at2"/>
<feature type="transmembrane region" description="Helical" evidence="2">
    <location>
        <begin position="238"/>
        <end position="256"/>
    </location>
</feature>
<feature type="transmembrane region" description="Helical" evidence="2">
    <location>
        <begin position="293"/>
        <end position="315"/>
    </location>
</feature>
<proteinExistence type="predicted"/>
<evidence type="ECO:0000256" key="2">
    <source>
        <dbReference type="SAM" id="Phobius"/>
    </source>
</evidence>
<evidence type="ECO:0000256" key="1">
    <source>
        <dbReference type="SAM" id="MobiDB-lite"/>
    </source>
</evidence>
<keyword evidence="2" id="KW-0812">Transmembrane</keyword>
<accession>A0A1R0YV51</accession>
<keyword evidence="2" id="KW-1133">Transmembrane helix</keyword>